<evidence type="ECO:0000313" key="11">
    <source>
        <dbReference type="EMBL" id="AAS45774.1"/>
    </source>
</evidence>
<accession>Q6JHT1</accession>
<keyword evidence="11" id="KW-0675">Receptor</keyword>
<gene>
    <name evidence="11" type="primary">EP402R</name>
</gene>
<evidence type="ECO:0000256" key="6">
    <source>
        <dbReference type="ARBA" id="ARBA00032635"/>
    </source>
</evidence>
<dbReference type="InterPro" id="IPR013783">
    <property type="entry name" value="Ig-like_fold"/>
</dbReference>
<keyword evidence="10" id="KW-0472">Membrane</keyword>
<dbReference type="SUPFAM" id="SSF48726">
    <property type="entry name" value="Immunoglobulin"/>
    <property type="match status" value="1"/>
</dbReference>
<keyword evidence="10" id="KW-1133">Transmembrane helix</keyword>
<organismHost>
    <name type="scientific">Sus scrofa</name>
    <name type="common">Pig</name>
    <dbReference type="NCBI Taxonomy" id="9823"/>
</organismHost>
<comment type="similarity">
    <text evidence="1">Belongs to the asfivirus CD2 homolog protein family.</text>
</comment>
<comment type="function">
    <text evidence="8">May play an immunosuppressive role by inhibiting lymphocyte proliferation and subsequently facilitating viral replication and generalization of infection. Responsible for viral hemadsorption, which may help viral spread. Increases virus replication in the tick vector at the step of virus uptake or replication in the tick gut. May play a role in the host Golgi reorganization to yield viral factories. May play a role in host cell penetration.</text>
</comment>
<organismHost>
    <name type="scientific">Phacochoerus aethiopicus</name>
    <name type="common">Warthog</name>
    <dbReference type="NCBI Taxonomy" id="85517"/>
</organismHost>
<evidence type="ECO:0000256" key="2">
    <source>
        <dbReference type="ARBA" id="ARBA00011101"/>
    </source>
</evidence>
<organismHost>
    <name type="scientific">Ornithodoros</name>
    <name type="common">relapsing fever ticks</name>
    <dbReference type="NCBI Taxonomy" id="6937"/>
</organismHost>
<evidence type="ECO:0000256" key="8">
    <source>
        <dbReference type="ARBA" id="ARBA00046077"/>
    </source>
</evidence>
<protein>
    <recommendedName>
        <fullName evidence="3">CD2 homolog</fullName>
    </recommendedName>
    <alternativeName>
        <fullName evidence="5">5HL</fullName>
    </alternativeName>
    <alternativeName>
        <fullName evidence="4">CD2v</fullName>
    </alternativeName>
    <alternativeName>
        <fullName evidence="6">T-lymphocyte CD2 receptor-like protein</fullName>
    </alternativeName>
    <alternativeName>
        <fullName evidence="7">pEP402R</fullName>
    </alternativeName>
</protein>
<reference evidence="11" key="2">
    <citation type="journal article" date="2009" name="Virology">
        <title>The CD2v protein enhances African swine fever virus replication in the tick vector, Ornithodoros erraticus.</title>
        <authorList>
            <person name="Rowlands R.J."/>
            <person name="Duarte M.M."/>
            <person name="Boinas F."/>
            <person name="Hutchings G."/>
            <person name="Dixon L.K."/>
        </authorList>
    </citation>
    <scope>NUCLEOTIDE SEQUENCE</scope>
</reference>
<name>Q6JHT1_ASF</name>
<sequence length="324" mass="37121">MIIIVIFLMCLKIVLNNIIIWSTLNQTVFLNNIFTINDTYGGLFWNTYYDNNRSNFTYCGIAGNYCSCCGHNISLYNTTNNCSLIIFPNNTEIFNRTYELVYLDKKINYTVKLLKSVDSPTITYNCTNSLITCKNNNGTNVNIYLIINNTIVNDTNGDILNYYWNGNNNFTATCMINNTISSLNETENINCTNPILKYQNYLSTLFYIIIFIVSGLIIGIFISIISVLSIRRKRKKHVEEIESPPPSESNEEDISHDDTTSIHEPSPENHYFLSLTVVISIIHLFTTCVPQHNHSTHFPYLNHARHLNHVLHPSHARHPNLSST</sequence>
<dbReference type="SMR" id="Q6JHT1"/>
<evidence type="ECO:0000256" key="5">
    <source>
        <dbReference type="ARBA" id="ARBA00032394"/>
    </source>
</evidence>
<evidence type="ECO:0000256" key="1">
    <source>
        <dbReference type="ARBA" id="ARBA00008678"/>
    </source>
</evidence>
<organismHost>
    <name type="scientific">Ornithodoros moubata</name>
    <name type="common">Soft tick</name>
    <name type="synonym">Argasid tick</name>
    <dbReference type="NCBI Taxonomy" id="6938"/>
</organismHost>
<reference evidence="11" key="1">
    <citation type="submission" date="2003-11" db="EMBL/GenBank/DDBJ databases">
        <title>The correction of a single point mutation in EP402R homolog gene of the non-hemadsorbing ASFV strain NH/P68, rescues the hemadsorption phenotype.</title>
        <authorList>
            <person name="Duarte M.D."/>
            <person name="Rodrigues-Pousada C."/>
            <person name="Cruz B.T.P."/>
            <person name="Fevereiro M."/>
        </authorList>
    </citation>
    <scope>NUCLEOTIDE SEQUENCE</scope>
</reference>
<evidence type="ECO:0000256" key="7">
    <source>
        <dbReference type="ARBA" id="ARBA00032924"/>
    </source>
</evidence>
<dbReference type="Gene3D" id="2.60.40.10">
    <property type="entry name" value="Immunoglobulins"/>
    <property type="match status" value="1"/>
</dbReference>
<evidence type="ECO:0000256" key="4">
    <source>
        <dbReference type="ARBA" id="ARBA00030912"/>
    </source>
</evidence>
<keyword evidence="10" id="KW-0812">Transmembrane</keyword>
<dbReference type="EMBL" id="AY463916">
    <property type="protein sequence ID" value="AAS45774.1"/>
    <property type="molecule type" value="Genomic_DNA"/>
</dbReference>
<dbReference type="InterPro" id="IPR036179">
    <property type="entry name" value="Ig-like_dom_sf"/>
</dbReference>
<evidence type="ECO:0000256" key="10">
    <source>
        <dbReference type="SAM" id="Phobius"/>
    </source>
</evidence>
<feature type="region of interest" description="Disordered" evidence="9">
    <location>
        <begin position="238"/>
        <end position="263"/>
    </location>
</feature>
<feature type="transmembrane region" description="Helical" evidence="10">
    <location>
        <begin position="205"/>
        <end position="228"/>
    </location>
</feature>
<organism evidence="11">
    <name type="scientific">African swine fever virus</name>
    <name type="common">ASFV</name>
    <dbReference type="NCBI Taxonomy" id="10497"/>
    <lineage>
        <taxon>Viruses</taxon>
        <taxon>Varidnaviria</taxon>
        <taxon>Bamfordvirae</taxon>
        <taxon>Nucleocytoviricota</taxon>
        <taxon>Pokkesviricetes</taxon>
        <taxon>Asfuvirales</taxon>
        <taxon>Asfarviridae</taxon>
        <taxon>Asfivirus</taxon>
        <taxon>Asfivirus haemorrhagiae</taxon>
    </lineage>
</organism>
<organismHost>
    <name type="scientific">Potamochoerus larvatus</name>
    <name type="common">Bushpig</name>
    <dbReference type="NCBI Taxonomy" id="273792"/>
</organismHost>
<dbReference type="EMBL" id="AY463915">
    <property type="protein sequence ID" value="AAS45771.1"/>
    <property type="molecule type" value="Genomic_DNA"/>
</dbReference>
<comment type="subunit">
    <text evidence="2">Both glycosylated and nonglycosylated forms interact (via C-terminus) with the host AP-1 complex.</text>
</comment>
<organismHost>
    <name type="scientific">Phacochoerus africanus</name>
    <name type="common">Warthog</name>
    <dbReference type="NCBI Taxonomy" id="41426"/>
</organismHost>
<evidence type="ECO:0000256" key="3">
    <source>
        <dbReference type="ARBA" id="ARBA00016450"/>
    </source>
</evidence>
<proteinExistence type="inferred from homology"/>
<evidence type="ECO:0000256" key="9">
    <source>
        <dbReference type="SAM" id="MobiDB-lite"/>
    </source>
</evidence>